<dbReference type="SUPFAM" id="SSF55961">
    <property type="entry name" value="Bet v1-like"/>
    <property type="match status" value="1"/>
</dbReference>
<dbReference type="eggNOG" id="ENOG502RXSU">
    <property type="taxonomic scope" value="Eukaryota"/>
</dbReference>
<accession>D8UJH1</accession>
<dbReference type="PANTHER" id="PTHR34060">
    <property type="entry name" value="POLYKETIDE CYCLASE / DEHYDRASE AND LIPID TRANSPORT PROTEIN"/>
    <property type="match status" value="1"/>
</dbReference>
<dbReference type="EMBL" id="GL378427">
    <property type="protein sequence ID" value="EFJ40109.1"/>
    <property type="molecule type" value="Genomic_DNA"/>
</dbReference>
<evidence type="ECO:0008006" key="3">
    <source>
        <dbReference type="Google" id="ProtNLM"/>
    </source>
</evidence>
<evidence type="ECO:0000313" key="1">
    <source>
        <dbReference type="EMBL" id="EFJ40109.1"/>
    </source>
</evidence>
<dbReference type="Gene3D" id="3.30.530.20">
    <property type="match status" value="1"/>
</dbReference>
<protein>
    <recommendedName>
        <fullName evidence="3">Coenzyme Q-binding protein COQ10 START domain-containing protein</fullName>
    </recommendedName>
</protein>
<proteinExistence type="predicted"/>
<dbReference type="AlphaFoldDB" id="D8UJH1"/>
<reference evidence="1 2" key="1">
    <citation type="journal article" date="2010" name="Science">
        <title>Genomic analysis of organismal complexity in the multicellular green alga Volvox carteri.</title>
        <authorList>
            <person name="Prochnik S.E."/>
            <person name="Umen J."/>
            <person name="Nedelcu A.M."/>
            <person name="Hallmann A."/>
            <person name="Miller S.M."/>
            <person name="Nishii I."/>
            <person name="Ferris P."/>
            <person name="Kuo A."/>
            <person name="Mitros T."/>
            <person name="Fritz-Laylin L.K."/>
            <person name="Hellsten U."/>
            <person name="Chapman J."/>
            <person name="Simakov O."/>
            <person name="Rensing S.A."/>
            <person name="Terry A."/>
            <person name="Pangilinan J."/>
            <person name="Kapitonov V."/>
            <person name="Jurka J."/>
            <person name="Salamov A."/>
            <person name="Shapiro H."/>
            <person name="Schmutz J."/>
            <person name="Grimwood J."/>
            <person name="Lindquist E."/>
            <person name="Lucas S."/>
            <person name="Grigoriev I.V."/>
            <person name="Schmitt R."/>
            <person name="Kirk D."/>
            <person name="Rokhsar D.S."/>
        </authorList>
    </citation>
    <scope>NUCLEOTIDE SEQUENCE [LARGE SCALE GENOMIC DNA]</scope>
    <source>
        <strain evidence="2">f. Nagariensis / Eve</strain>
    </source>
</reference>
<gene>
    <name evidence="1" type="ORF">VOLCADRAFT_100126</name>
</gene>
<dbReference type="InParanoid" id="D8UJH1"/>
<name>D8UJH1_VOLCA</name>
<keyword evidence="2" id="KW-1185">Reference proteome</keyword>
<sequence length="238" mass="27117">MNVVRCSQQAGFSGRTMEGVLVPWRQRRTGSRAAATKIQAISDVRIEVEKTSWSSRRIYAAVVVAAPKSCVWSALTDYDNLGNFVPSLVENRCLERTANSAVVYQAFRGIWRLQQTGELSTLLSYALFVKPQAWLPVALIQGRIENEVVRNLEVKGNINRYTTLYSYTVNGRLDFRRQVKTYAVHCTALLVNCLTPPRCAAMFIADAANIRYRQGNFLPQITNPRYKYLDQRLNEMKR</sequence>
<evidence type="ECO:0000313" key="2">
    <source>
        <dbReference type="Proteomes" id="UP000001058"/>
    </source>
</evidence>
<dbReference type="RefSeq" id="XP_002958805.1">
    <property type="nucleotide sequence ID" value="XM_002958759.1"/>
</dbReference>
<dbReference type="InterPro" id="IPR023393">
    <property type="entry name" value="START-like_dom_sf"/>
</dbReference>
<dbReference type="KEGG" id="vcn:VOLCADRAFT_100126"/>
<dbReference type="GeneID" id="9628275"/>
<dbReference type="PANTHER" id="PTHR34060:SF1">
    <property type="entry name" value="POLYKETIDE CYCLASE _ DEHYDRASE AND LIPID TRANSPORT PROTEIN"/>
    <property type="match status" value="1"/>
</dbReference>
<organism evidence="2">
    <name type="scientific">Volvox carteri f. nagariensis</name>
    <dbReference type="NCBI Taxonomy" id="3068"/>
    <lineage>
        <taxon>Eukaryota</taxon>
        <taxon>Viridiplantae</taxon>
        <taxon>Chlorophyta</taxon>
        <taxon>core chlorophytes</taxon>
        <taxon>Chlorophyceae</taxon>
        <taxon>CS clade</taxon>
        <taxon>Chlamydomonadales</taxon>
        <taxon>Volvocaceae</taxon>
        <taxon>Volvox</taxon>
    </lineage>
</organism>
<dbReference type="OrthoDB" id="5732at2759"/>
<dbReference type="Proteomes" id="UP000001058">
    <property type="component" value="Unassembled WGS sequence"/>
</dbReference>